<evidence type="ECO:0000313" key="5">
    <source>
        <dbReference type="EMBL" id="KAJ6806186.1"/>
    </source>
</evidence>
<dbReference type="InterPro" id="IPR003822">
    <property type="entry name" value="PAH"/>
</dbReference>
<dbReference type="Proteomes" id="UP001140949">
    <property type="component" value="Unassembled WGS sequence"/>
</dbReference>
<dbReference type="InterPro" id="IPR039774">
    <property type="entry name" value="Sin3-like"/>
</dbReference>
<comment type="caution">
    <text evidence="5">The sequence shown here is derived from an EMBL/GenBank/DDBJ whole genome shotgun (WGS) entry which is preliminary data.</text>
</comment>
<dbReference type="SUPFAM" id="SSF47762">
    <property type="entry name" value="PAH2 domain"/>
    <property type="match status" value="4"/>
</dbReference>
<evidence type="ECO:0000313" key="6">
    <source>
        <dbReference type="Proteomes" id="UP001140949"/>
    </source>
</evidence>
<dbReference type="GO" id="GO:0003714">
    <property type="term" value="F:transcription corepressor activity"/>
    <property type="evidence" value="ECO:0007669"/>
    <property type="project" value="InterPro"/>
</dbReference>
<evidence type="ECO:0000256" key="3">
    <source>
        <dbReference type="ARBA" id="ARBA00023242"/>
    </source>
</evidence>
<evidence type="ECO:0000256" key="1">
    <source>
        <dbReference type="ARBA" id="ARBA00004123"/>
    </source>
</evidence>
<dbReference type="AlphaFoldDB" id="A0AAX6EQ40"/>
<evidence type="ECO:0000256" key="2">
    <source>
        <dbReference type="ARBA" id="ARBA00022491"/>
    </source>
</evidence>
<reference evidence="5" key="1">
    <citation type="journal article" date="2023" name="GigaByte">
        <title>Genome assembly of the bearded iris, Iris pallida Lam.</title>
        <authorList>
            <person name="Bruccoleri R.E."/>
            <person name="Oakeley E.J."/>
            <person name="Faust A.M.E."/>
            <person name="Altorfer M."/>
            <person name="Dessus-Babus S."/>
            <person name="Burckhardt D."/>
            <person name="Oertli M."/>
            <person name="Naumann U."/>
            <person name="Petersen F."/>
            <person name="Wong J."/>
        </authorList>
    </citation>
    <scope>NUCLEOTIDE SEQUENCE</scope>
    <source>
        <strain evidence="5">GSM-AAB239-AS_SAM_17_03QT</strain>
    </source>
</reference>
<keyword evidence="3 4" id="KW-0539">Nucleus</keyword>
<dbReference type="EMBL" id="JANAVB010034820">
    <property type="protein sequence ID" value="KAJ6806186.1"/>
    <property type="molecule type" value="Genomic_DNA"/>
</dbReference>
<protein>
    <submittedName>
        <fullName evidence="5">Paired amphipathic helix protein Sin3-like 4</fullName>
    </submittedName>
</protein>
<dbReference type="GO" id="GO:0000785">
    <property type="term" value="C:chromatin"/>
    <property type="evidence" value="ECO:0007669"/>
    <property type="project" value="TreeGrafter"/>
</dbReference>
<dbReference type="PROSITE" id="PS51477">
    <property type="entry name" value="PAH"/>
    <property type="match status" value="3"/>
</dbReference>
<dbReference type="GO" id="GO:0000122">
    <property type="term" value="P:negative regulation of transcription by RNA polymerase II"/>
    <property type="evidence" value="ECO:0007669"/>
    <property type="project" value="TreeGrafter"/>
</dbReference>
<dbReference type="Gene3D" id="1.20.1160.11">
    <property type="entry name" value="Paired amphipathic helix"/>
    <property type="match status" value="4"/>
</dbReference>
<keyword evidence="2" id="KW-0678">Repressor</keyword>
<dbReference type="InterPro" id="IPR036600">
    <property type="entry name" value="PAH_sf"/>
</dbReference>
<dbReference type="PANTHER" id="PTHR12346:SF0">
    <property type="entry name" value="SIN3A, ISOFORM G"/>
    <property type="match status" value="1"/>
</dbReference>
<reference evidence="5" key="2">
    <citation type="submission" date="2023-04" db="EMBL/GenBank/DDBJ databases">
        <authorList>
            <person name="Bruccoleri R.E."/>
            <person name="Oakeley E.J."/>
            <person name="Faust A.-M."/>
            <person name="Dessus-Babus S."/>
            <person name="Altorfer M."/>
            <person name="Burckhardt D."/>
            <person name="Oertli M."/>
            <person name="Naumann U."/>
            <person name="Petersen F."/>
            <person name="Wong J."/>
        </authorList>
    </citation>
    <scope>NUCLEOTIDE SEQUENCE</scope>
    <source>
        <strain evidence="5">GSM-AAB239-AS_SAM_17_03QT</strain>
        <tissue evidence="5">Leaf</tissue>
    </source>
</reference>
<name>A0AAX6EQ40_IRIPA</name>
<dbReference type="PANTHER" id="PTHR12346">
    <property type="entry name" value="SIN3B-RELATED"/>
    <property type="match status" value="1"/>
</dbReference>
<dbReference type="GO" id="GO:0000118">
    <property type="term" value="C:histone deacetylase complex"/>
    <property type="evidence" value="ECO:0007669"/>
    <property type="project" value="TreeGrafter"/>
</dbReference>
<proteinExistence type="predicted"/>
<keyword evidence="6" id="KW-1185">Reference proteome</keyword>
<evidence type="ECO:0000256" key="4">
    <source>
        <dbReference type="PROSITE-ProRule" id="PRU00810"/>
    </source>
</evidence>
<organism evidence="5 6">
    <name type="scientific">Iris pallida</name>
    <name type="common">Sweet iris</name>
    <dbReference type="NCBI Taxonomy" id="29817"/>
    <lineage>
        <taxon>Eukaryota</taxon>
        <taxon>Viridiplantae</taxon>
        <taxon>Streptophyta</taxon>
        <taxon>Embryophyta</taxon>
        <taxon>Tracheophyta</taxon>
        <taxon>Spermatophyta</taxon>
        <taxon>Magnoliopsida</taxon>
        <taxon>Liliopsida</taxon>
        <taxon>Asparagales</taxon>
        <taxon>Iridaceae</taxon>
        <taxon>Iridoideae</taxon>
        <taxon>Irideae</taxon>
        <taxon>Iris</taxon>
    </lineage>
</organism>
<gene>
    <name evidence="5" type="ORF">M6B38_176350</name>
</gene>
<accession>A0AAX6EQ40</accession>
<sequence>MNSRRGEEENGHANGSGRLVMKNRFKVMAAHTSSEEDDTDEVARRSGDVNVLSTSAATPISSEYLSEYSDSYLSAVKGFLEHKGKVEEFDELIDLLVDYGNHRIGIDRLLTSVCELLEGNRVLIWGFNTFLPEGYKISTLKKAEYLVVDDATDFLKKVKEWSDQYDPEMYKNCLRLVTRSHLENEFLIYQEILFVFQDNYDLLEEFGNFLPDPSNVRLAMAGHTLSEEDDTDAMATRSTDANVSSTSNTHISSEYLSEYSDTYLLAVKGVLQLKGKEREFDELIDLMVDYRDHRIHIDRFLTNVRELLKWHPVLIWGFDTFLPEGYKIAPKRTNHLLVRDEVITFVNKVKERFQDDQEMYKYFLGVLKKSRSEIESLIDFYEEILFVFEDNYDLLDEFGNFLPDPSIVRSLLVQLCFFLHVKPGTICS</sequence>
<comment type="subcellular location">
    <subcellularLocation>
        <location evidence="1 4">Nucleus</location>
    </subcellularLocation>
</comment>
<dbReference type="Pfam" id="PF02671">
    <property type="entry name" value="PAH"/>
    <property type="match status" value="2"/>
</dbReference>